<sequence length="740" mass="83482">MWVFYLISFPLTLGMVILTLRYFAGPQVPRYVLFTVGYTWFCSISIIILVPADIWTTIIGSQKGGIAFLWSWSYWSTFWLTWAVVPLIQGFEDAGDFTVTERLKASIHINLLFYLIVGSVGLCGLILLIIMGKMWNGGLLGLAMACSNTFGLVTGAFLLGFGLSEIPKSIWRNSDWTTRQKVLSHKISKMAVKLDNAHKKLSDALEVAQATSKQMSKRDPLRPYMDIIDNMLVEMFREDPSFKPQVGRLGENDMEYDTDEKSMATLRRNLRCAREEYYRYKSEYMTYVSEALELEDTVKNYEQRNASGWKFISSHRPDQTGKWGPIFETTELIWRCILSKQIEKLLAIFLGCMSAAILLAEATLLPSGVDLSLFSILIRSAGQKEVLVQVFAFVPLMYMCVCTYYSLFKVGTMMFYSLTPRQTSSVNLLMICSMVARYAPPISYNFLNLISLDGKKTTFEERMGTIDDAVPFFGTGFNRIYPLIMVIYTLLVVSNFFDRVIKFFGNWKMFRFQTDADDTDGFDPSGLLILQKERTWFEQGHKVGEEVVPLAGSFDSTSIDVESGGNNMDMDVVGMKPTNSLLKEDVKGIASKPLKDEVNRYSGSREAIGNKYAAIREHSRQASKMKPVDNIASTKVSLLEAESSQSGDTTVVSSSGLATKWASMKSSFQSLKAKVEAKKFIPLRQLQDNMRQLQDNALLSRVSSSQTLDEIFQRLKRPSMERGNDSDEDEDGTEIGRTGA</sequence>
<comment type="caution">
    <text evidence="1">The sequence shown here is derived from an EMBL/GenBank/DDBJ whole genome shotgun (WGS) entry which is preliminary data.</text>
</comment>
<reference evidence="1 2" key="1">
    <citation type="journal article" date="2021" name="Hortic Res">
        <title>High-quality reference genome and annotation aids understanding of berry development for evergreen blueberry (Vaccinium darrowii).</title>
        <authorList>
            <person name="Yu J."/>
            <person name="Hulse-Kemp A.M."/>
            <person name="Babiker E."/>
            <person name="Staton M."/>
        </authorList>
    </citation>
    <scope>NUCLEOTIDE SEQUENCE [LARGE SCALE GENOMIC DNA]</scope>
    <source>
        <strain evidence="2">cv. NJ 8807/NJ 8810</strain>
        <tissue evidence="1">Young leaf</tissue>
    </source>
</reference>
<dbReference type="Proteomes" id="UP000828048">
    <property type="component" value="Chromosome 8"/>
</dbReference>
<dbReference type="EMBL" id="CM037158">
    <property type="protein sequence ID" value="KAH7852584.1"/>
    <property type="molecule type" value="Genomic_DNA"/>
</dbReference>
<evidence type="ECO:0000313" key="2">
    <source>
        <dbReference type="Proteomes" id="UP000828048"/>
    </source>
</evidence>
<keyword evidence="2" id="KW-1185">Reference proteome</keyword>
<protein>
    <submittedName>
        <fullName evidence="1">Uncharacterized protein</fullName>
    </submittedName>
</protein>
<gene>
    <name evidence="1" type="ORF">Vadar_026723</name>
</gene>
<accession>A0ACB7YHH0</accession>
<evidence type="ECO:0000313" key="1">
    <source>
        <dbReference type="EMBL" id="KAH7852584.1"/>
    </source>
</evidence>
<name>A0ACB7YHH0_9ERIC</name>
<organism evidence="1 2">
    <name type="scientific">Vaccinium darrowii</name>
    <dbReference type="NCBI Taxonomy" id="229202"/>
    <lineage>
        <taxon>Eukaryota</taxon>
        <taxon>Viridiplantae</taxon>
        <taxon>Streptophyta</taxon>
        <taxon>Embryophyta</taxon>
        <taxon>Tracheophyta</taxon>
        <taxon>Spermatophyta</taxon>
        <taxon>Magnoliopsida</taxon>
        <taxon>eudicotyledons</taxon>
        <taxon>Gunneridae</taxon>
        <taxon>Pentapetalae</taxon>
        <taxon>asterids</taxon>
        <taxon>Ericales</taxon>
        <taxon>Ericaceae</taxon>
        <taxon>Vaccinioideae</taxon>
        <taxon>Vaccinieae</taxon>
        <taxon>Vaccinium</taxon>
    </lineage>
</organism>
<proteinExistence type="predicted"/>